<evidence type="ECO:0000256" key="1">
    <source>
        <dbReference type="SAM" id="MobiDB-lite"/>
    </source>
</evidence>
<gene>
    <name evidence="2" type="ORF">E4U43_004052</name>
</gene>
<comment type="caution">
    <text evidence="2">The sequence shown here is derived from an EMBL/GenBank/DDBJ whole genome shotgun (WGS) entry which is preliminary data.</text>
</comment>
<organism evidence="2 3">
    <name type="scientific">Claviceps pusilla</name>
    <dbReference type="NCBI Taxonomy" id="123648"/>
    <lineage>
        <taxon>Eukaryota</taxon>
        <taxon>Fungi</taxon>
        <taxon>Dikarya</taxon>
        <taxon>Ascomycota</taxon>
        <taxon>Pezizomycotina</taxon>
        <taxon>Sordariomycetes</taxon>
        <taxon>Hypocreomycetidae</taxon>
        <taxon>Hypocreales</taxon>
        <taxon>Clavicipitaceae</taxon>
        <taxon>Claviceps</taxon>
    </lineage>
</organism>
<protein>
    <submittedName>
        <fullName evidence="2">Uncharacterized protein</fullName>
    </submittedName>
</protein>
<evidence type="ECO:0000313" key="2">
    <source>
        <dbReference type="EMBL" id="KAG5991325.1"/>
    </source>
</evidence>
<feature type="compositionally biased region" description="Basic and acidic residues" evidence="1">
    <location>
        <begin position="73"/>
        <end position="92"/>
    </location>
</feature>
<accession>A0A9P7SWD3</accession>
<reference evidence="2" key="1">
    <citation type="journal article" date="2020" name="bioRxiv">
        <title>Whole genome comparisons of ergot fungi reveals the divergence and evolution of species within the genus Claviceps are the result of varying mechanisms driving genome evolution and host range expansion.</title>
        <authorList>
            <person name="Wyka S.A."/>
            <person name="Mondo S.J."/>
            <person name="Liu M."/>
            <person name="Dettman J."/>
            <person name="Nalam V."/>
            <person name="Broders K.D."/>
        </authorList>
    </citation>
    <scope>NUCLEOTIDE SEQUENCE</scope>
    <source>
        <strain evidence="2">CCC 602</strain>
    </source>
</reference>
<feature type="region of interest" description="Disordered" evidence="1">
    <location>
        <begin position="62"/>
        <end position="92"/>
    </location>
</feature>
<evidence type="ECO:0000313" key="3">
    <source>
        <dbReference type="Proteomes" id="UP000748025"/>
    </source>
</evidence>
<feature type="region of interest" description="Disordered" evidence="1">
    <location>
        <begin position="131"/>
        <end position="150"/>
    </location>
</feature>
<proteinExistence type="predicted"/>
<keyword evidence="3" id="KW-1185">Reference proteome</keyword>
<sequence length="150" mass="18075">MPLRNCFFVYYKFETLVQEEHYLDLLKSVMHLVENRSSFRVLIRRIEELYRRCERESEWKEALSEQLRVGRRGRSDRYSSDDSDTSRDKEENLVMLRHLEPNTTLRKREDWIDDLRRAIDGGPEVLRDREEHNIVENKRAGDEGDMSLKG</sequence>
<name>A0A9P7SWD3_9HYPO</name>
<dbReference type="AlphaFoldDB" id="A0A9P7SWD3"/>
<dbReference type="Proteomes" id="UP000748025">
    <property type="component" value="Unassembled WGS sequence"/>
</dbReference>
<dbReference type="EMBL" id="SRPW01002655">
    <property type="protein sequence ID" value="KAG5991325.1"/>
    <property type="molecule type" value="Genomic_DNA"/>
</dbReference>